<dbReference type="EMBL" id="MGAL01000012">
    <property type="protein sequence ID" value="OGK48599.1"/>
    <property type="molecule type" value="Genomic_DNA"/>
</dbReference>
<evidence type="ECO:0000313" key="2">
    <source>
        <dbReference type="EMBL" id="OGK48599.1"/>
    </source>
</evidence>
<reference evidence="2 3" key="1">
    <citation type="journal article" date="2016" name="Nat. Commun.">
        <title>Thousands of microbial genomes shed light on interconnected biogeochemical processes in an aquifer system.</title>
        <authorList>
            <person name="Anantharaman K."/>
            <person name="Brown C.T."/>
            <person name="Hug L.A."/>
            <person name="Sharon I."/>
            <person name="Castelle C.J."/>
            <person name="Probst A.J."/>
            <person name="Thomas B.C."/>
            <person name="Singh A."/>
            <person name="Wilkins M.J."/>
            <person name="Karaoz U."/>
            <person name="Brodie E.L."/>
            <person name="Williams K.H."/>
            <person name="Hubbard S.S."/>
            <person name="Banfield J.F."/>
        </authorList>
    </citation>
    <scope>NUCLEOTIDE SEQUENCE [LARGE SCALE GENOMIC DNA]</scope>
</reference>
<accession>A0A1F7IZ33</accession>
<organism evidence="2 3">
    <name type="scientific">Candidatus Roizmanbacteria bacterium RIFCSPLOWO2_01_FULL_38_12</name>
    <dbReference type="NCBI Taxonomy" id="1802061"/>
    <lineage>
        <taxon>Bacteria</taxon>
        <taxon>Candidatus Roizmaniibacteriota</taxon>
    </lineage>
</organism>
<dbReference type="Proteomes" id="UP000177141">
    <property type="component" value="Unassembled WGS sequence"/>
</dbReference>
<dbReference type="InterPro" id="IPR035069">
    <property type="entry name" value="TTHA1013/TTHA0281-like"/>
</dbReference>
<evidence type="ECO:0000259" key="1">
    <source>
        <dbReference type="Pfam" id="PF15919"/>
    </source>
</evidence>
<proteinExistence type="predicted"/>
<dbReference type="Pfam" id="PF15919">
    <property type="entry name" value="HicB_lk_antitox"/>
    <property type="match status" value="1"/>
</dbReference>
<dbReference type="STRING" id="1802061.A3A93_05230"/>
<dbReference type="AlphaFoldDB" id="A0A1F7IZ33"/>
<evidence type="ECO:0000313" key="3">
    <source>
        <dbReference type="Proteomes" id="UP000177141"/>
    </source>
</evidence>
<dbReference type="InterPro" id="IPR031807">
    <property type="entry name" value="HicB-like"/>
</dbReference>
<protein>
    <recommendedName>
        <fullName evidence="1">HicB-like antitoxin of toxin-antitoxin system domain-containing protein</fullName>
    </recommendedName>
</protein>
<gene>
    <name evidence="2" type="ORF">A3A93_05230</name>
</gene>
<sequence>MKTSILKYNVLFRKEDKYFIADVPSLGISDFGKTLEEAKKNVEQAIEIHIEGLVKTHTEVPSPDASDDVYFSQASVKAPKNATFIY</sequence>
<feature type="domain" description="HicB-like antitoxin of toxin-antitoxin system" evidence="1">
    <location>
        <begin position="17"/>
        <end position="68"/>
    </location>
</feature>
<name>A0A1F7IZ33_9BACT</name>
<dbReference type="SUPFAM" id="SSF143100">
    <property type="entry name" value="TTHA1013/TTHA0281-like"/>
    <property type="match status" value="1"/>
</dbReference>
<comment type="caution">
    <text evidence="2">The sequence shown here is derived from an EMBL/GenBank/DDBJ whole genome shotgun (WGS) entry which is preliminary data.</text>
</comment>
<dbReference type="Gene3D" id="3.30.160.250">
    <property type="match status" value="1"/>
</dbReference>